<reference evidence="14" key="1">
    <citation type="submission" date="2022-01" db="EMBL/GenBank/DDBJ databases">
        <authorList>
            <person name="Braso-Vives M."/>
        </authorList>
    </citation>
    <scope>NUCLEOTIDE SEQUENCE</scope>
</reference>
<keyword evidence="5 11" id="KW-0479">Metal-binding</keyword>
<feature type="compositionally biased region" description="Polar residues" evidence="12">
    <location>
        <begin position="230"/>
        <end position="242"/>
    </location>
</feature>
<dbReference type="InterPro" id="IPR001781">
    <property type="entry name" value="Znf_LIM"/>
</dbReference>
<dbReference type="GO" id="GO:0046872">
    <property type="term" value="F:metal ion binding"/>
    <property type="evidence" value="ECO:0007669"/>
    <property type="project" value="UniProtKB-KW"/>
</dbReference>
<keyword evidence="7 11" id="KW-0862">Zinc</keyword>
<dbReference type="FunFam" id="2.10.110.10:FF:000018">
    <property type="entry name" value="Paxillin isoform 1"/>
    <property type="match status" value="1"/>
</dbReference>
<evidence type="ECO:0000256" key="7">
    <source>
        <dbReference type="ARBA" id="ARBA00022833"/>
    </source>
</evidence>
<dbReference type="AlphaFoldDB" id="A0A8J9YJU1"/>
<dbReference type="PROSITE" id="PS00478">
    <property type="entry name" value="LIM_DOMAIN_1"/>
    <property type="match status" value="3"/>
</dbReference>
<feature type="compositionally biased region" description="Pro residues" evidence="12">
    <location>
        <begin position="104"/>
        <end position="113"/>
    </location>
</feature>
<dbReference type="InterPro" id="IPR047075">
    <property type="entry name" value="Paxillin_TGFB1I1_LIM_dom1"/>
</dbReference>
<feature type="region of interest" description="Disordered" evidence="12">
    <location>
        <begin position="281"/>
        <end position="336"/>
    </location>
</feature>
<feature type="region of interest" description="Disordered" evidence="12">
    <location>
        <begin position="89"/>
        <end position="169"/>
    </location>
</feature>
<evidence type="ECO:0000259" key="13">
    <source>
        <dbReference type="PROSITE" id="PS50023"/>
    </source>
</evidence>
<evidence type="ECO:0000256" key="2">
    <source>
        <dbReference type="ARBA" id="ARBA00004246"/>
    </source>
</evidence>
<evidence type="ECO:0000256" key="8">
    <source>
        <dbReference type="ARBA" id="ARBA00022949"/>
    </source>
</evidence>
<feature type="compositionally biased region" description="Polar residues" evidence="12">
    <location>
        <begin position="281"/>
        <end position="291"/>
    </location>
</feature>
<evidence type="ECO:0000256" key="5">
    <source>
        <dbReference type="ARBA" id="ARBA00022723"/>
    </source>
</evidence>
<dbReference type="FunFam" id="2.10.110.10:FF:000009">
    <property type="entry name" value="Paxillin isoform 1"/>
    <property type="match status" value="1"/>
</dbReference>
<dbReference type="SUPFAM" id="SSF57716">
    <property type="entry name" value="Glucocorticoid receptor-like (DNA-binding domain)"/>
    <property type="match status" value="5"/>
</dbReference>
<organism evidence="14 15">
    <name type="scientific">Branchiostoma lanceolatum</name>
    <name type="common">Common lancelet</name>
    <name type="synonym">Amphioxus lanceolatum</name>
    <dbReference type="NCBI Taxonomy" id="7740"/>
    <lineage>
        <taxon>Eukaryota</taxon>
        <taxon>Metazoa</taxon>
        <taxon>Chordata</taxon>
        <taxon>Cephalochordata</taxon>
        <taxon>Leptocardii</taxon>
        <taxon>Amphioxiformes</taxon>
        <taxon>Branchiostomatidae</taxon>
        <taxon>Branchiostoma</taxon>
    </lineage>
</organism>
<dbReference type="PANTHER" id="PTHR24216">
    <property type="entry name" value="PAXILLIN-RELATED"/>
    <property type="match status" value="1"/>
</dbReference>
<dbReference type="Pfam" id="PF00412">
    <property type="entry name" value="LIM"/>
    <property type="match status" value="4"/>
</dbReference>
<feature type="domain" description="LIM zinc-binding" evidence="13">
    <location>
        <begin position="543"/>
        <end position="602"/>
    </location>
</feature>
<evidence type="ECO:0000256" key="3">
    <source>
        <dbReference type="ARBA" id="ARBA00022490"/>
    </source>
</evidence>
<keyword evidence="8" id="KW-0965">Cell junction</keyword>
<dbReference type="CDD" id="cd09337">
    <property type="entry name" value="LIM2_Paxillin_like"/>
    <property type="match status" value="1"/>
</dbReference>
<dbReference type="CDD" id="cd09411">
    <property type="entry name" value="LIM4_Paxillin"/>
    <property type="match status" value="1"/>
</dbReference>
<dbReference type="Pfam" id="PF03535">
    <property type="entry name" value="Paxillin"/>
    <property type="match status" value="1"/>
</dbReference>
<evidence type="ECO:0000256" key="9">
    <source>
        <dbReference type="ARBA" id="ARBA00023038"/>
    </source>
</evidence>
<evidence type="ECO:0000256" key="10">
    <source>
        <dbReference type="ARBA" id="ARBA00023212"/>
    </source>
</evidence>
<dbReference type="FunFam" id="2.10.110.10:FF:000012">
    <property type="entry name" value="Paxillin isoform 1"/>
    <property type="match status" value="1"/>
</dbReference>
<keyword evidence="4" id="KW-0597">Phosphoprotein</keyword>
<dbReference type="PANTHER" id="PTHR24216:SF8">
    <property type="entry name" value="PAXILLIN, ISOFORM F"/>
    <property type="match status" value="1"/>
</dbReference>
<sequence length="660" mass="71946">MFPGFCGRFWRCLRGKPIVGFVMTIIRLLNKCMFYLFTFTKCMLPSNLIPACIASDARHTDPSMAHQRDLMKPRVVNYALLADLEQTIPKRPPYPREGLDHEPAPPVPPPPAPGAINGTSDTGADFPPPPSEQQLADSLHEGQFAHVSHSHASSPHNPGPTASPGPLYQSYNVQPQLQYQHAPQQFAASSYAPKPYQPKTMSSSLNNNLSELDSLLADLNAAQGSGDLNSAAGSLHVSTSPPHGSPANNKKIPPPVKAKPKKGISDIRPDVDSLLDELQNAVPTGANSPGQRASPYNDHAPQPLTAVISQAPPQHASPSPVSSGGQSSPRPRTASSATKELDDLMASLSDFRMQSTTQVTHVQPQPMPAPPAVVEDAYATPNKARSPTSPGPGGEALPRGSQLDTMLSNLQSDMSRQGVQTVQKGQCAACSKPIVGQIVTALGRTWHPEHFTCKNCNGELGTQNFFERDGTPFCEECYHNLFSPRCGYCNGPILDKCVTALENTWHPEHFFCNQCGRPFGQEGFHEKDGKAYCYEDYFDMFAPKCGGCNKAIVDNYISALNGHWHPGCFVCRECLQPFHGGSFFDHDGQPYCEIHYHAKRGSLCSGCQKPITGRCITAMSKKFHPEHFVCAFCLKQLNKGTFKEQNDKPYCHPCFVKLFG</sequence>
<feature type="domain" description="LIM zinc-binding" evidence="13">
    <location>
        <begin position="425"/>
        <end position="484"/>
    </location>
</feature>
<evidence type="ECO:0000313" key="15">
    <source>
        <dbReference type="Proteomes" id="UP000838412"/>
    </source>
</evidence>
<evidence type="ECO:0000256" key="1">
    <source>
        <dbReference type="ARBA" id="ARBA00004245"/>
    </source>
</evidence>
<dbReference type="Gene3D" id="2.10.110.10">
    <property type="entry name" value="Cysteine Rich Protein"/>
    <property type="match status" value="4"/>
</dbReference>
<dbReference type="EMBL" id="OV696686">
    <property type="protein sequence ID" value="CAH1232966.1"/>
    <property type="molecule type" value="Genomic_DNA"/>
</dbReference>
<dbReference type="CDD" id="cd09338">
    <property type="entry name" value="LIM3_Paxillin_like"/>
    <property type="match status" value="1"/>
</dbReference>
<dbReference type="SMART" id="SM00132">
    <property type="entry name" value="LIM"/>
    <property type="match status" value="4"/>
</dbReference>
<evidence type="ECO:0000313" key="14">
    <source>
        <dbReference type="EMBL" id="CAH1232966.1"/>
    </source>
</evidence>
<dbReference type="PROSITE" id="PS50023">
    <property type="entry name" value="LIM_DOMAIN_2"/>
    <property type="match status" value="4"/>
</dbReference>
<evidence type="ECO:0000256" key="4">
    <source>
        <dbReference type="ARBA" id="ARBA00022553"/>
    </source>
</evidence>
<dbReference type="GO" id="GO:0005925">
    <property type="term" value="C:focal adhesion"/>
    <property type="evidence" value="ECO:0007669"/>
    <property type="project" value="UniProtKB-SubCell"/>
</dbReference>
<feature type="region of interest" description="Disordered" evidence="12">
    <location>
        <begin position="230"/>
        <end position="268"/>
    </location>
</feature>
<dbReference type="InterPro" id="IPR001904">
    <property type="entry name" value="Paxillin_Lim_dom4"/>
</dbReference>
<name>A0A8J9YJU1_BRALA</name>
<gene>
    <name evidence="14" type="primary">PXN</name>
    <name evidence="14" type="ORF">BLAG_LOCUS1870</name>
</gene>
<accession>A0A8J9YJU1</accession>
<protein>
    <submittedName>
        <fullName evidence="14">PXN protein</fullName>
    </submittedName>
</protein>
<comment type="subcellular location">
    <subcellularLocation>
        <location evidence="2">Cell junction</location>
        <location evidence="2">Focal adhesion</location>
    </subcellularLocation>
    <subcellularLocation>
        <location evidence="1">Cytoplasm</location>
        <location evidence="1">Cytoskeleton</location>
    </subcellularLocation>
</comment>
<evidence type="ECO:0000256" key="11">
    <source>
        <dbReference type="PROSITE-ProRule" id="PRU00125"/>
    </source>
</evidence>
<dbReference type="PRINTS" id="PR00832">
    <property type="entry name" value="PAXILLIN"/>
</dbReference>
<evidence type="ECO:0000256" key="12">
    <source>
        <dbReference type="SAM" id="MobiDB-lite"/>
    </source>
</evidence>
<keyword evidence="6" id="KW-0677">Repeat</keyword>
<feature type="domain" description="LIM zinc-binding" evidence="13">
    <location>
        <begin position="485"/>
        <end position="542"/>
    </location>
</feature>
<keyword evidence="9 11" id="KW-0440">LIM domain</keyword>
<dbReference type="Proteomes" id="UP000838412">
    <property type="component" value="Chromosome 1"/>
</dbReference>
<feature type="region of interest" description="Disordered" evidence="12">
    <location>
        <begin position="381"/>
        <end position="401"/>
    </location>
</feature>
<dbReference type="CDD" id="cd09336">
    <property type="entry name" value="LIM1_Paxillin_like"/>
    <property type="match status" value="1"/>
</dbReference>
<evidence type="ECO:0000256" key="6">
    <source>
        <dbReference type="ARBA" id="ARBA00022737"/>
    </source>
</evidence>
<proteinExistence type="predicted"/>
<dbReference type="FunFam" id="2.10.110.10:FF:000256">
    <property type="entry name" value="Uncharacterized protein"/>
    <property type="match status" value="1"/>
</dbReference>
<feature type="compositionally biased region" description="Low complexity" evidence="12">
    <location>
        <begin position="145"/>
        <end position="156"/>
    </location>
</feature>
<keyword evidence="3" id="KW-0963">Cytoplasm</keyword>
<feature type="domain" description="LIM zinc-binding" evidence="13">
    <location>
        <begin position="603"/>
        <end position="660"/>
    </location>
</feature>
<dbReference type="OrthoDB" id="15567at2759"/>
<feature type="compositionally biased region" description="Low complexity" evidence="12">
    <location>
        <begin position="309"/>
        <end position="332"/>
    </location>
</feature>
<keyword evidence="15" id="KW-1185">Reference proteome</keyword>
<keyword evidence="10" id="KW-0206">Cytoskeleton</keyword>
<dbReference type="GO" id="GO:0005856">
    <property type="term" value="C:cytoskeleton"/>
    <property type="evidence" value="ECO:0007669"/>
    <property type="project" value="UniProtKB-SubCell"/>
</dbReference>